<dbReference type="AlphaFoldDB" id="A0A6C0HKI6"/>
<organism evidence="1">
    <name type="scientific">viral metagenome</name>
    <dbReference type="NCBI Taxonomy" id="1070528"/>
    <lineage>
        <taxon>unclassified sequences</taxon>
        <taxon>metagenomes</taxon>
        <taxon>organismal metagenomes</taxon>
    </lineage>
</organism>
<dbReference type="EMBL" id="MN739979">
    <property type="protein sequence ID" value="QHT81171.1"/>
    <property type="molecule type" value="Genomic_DNA"/>
</dbReference>
<evidence type="ECO:0000313" key="1">
    <source>
        <dbReference type="EMBL" id="QHT81171.1"/>
    </source>
</evidence>
<sequence length="117" mass="13361">MINTDKVRKQVAGLSSDNLKWKTGDEYNSLNKNEFLEKMGEKYSYLKTNSSTLFDMCIDGTIDIARVEQMLLMIEQVNNGKDYNTASQEIGQSLTDHYVKPIIDKLDSDKLDSDKKV</sequence>
<proteinExistence type="predicted"/>
<reference evidence="1" key="1">
    <citation type="journal article" date="2020" name="Nature">
        <title>Giant virus diversity and host interactions through global metagenomics.</title>
        <authorList>
            <person name="Schulz F."/>
            <person name="Roux S."/>
            <person name="Paez-Espino D."/>
            <person name="Jungbluth S."/>
            <person name="Walsh D.A."/>
            <person name="Denef V.J."/>
            <person name="McMahon K.D."/>
            <person name="Konstantinidis K.T."/>
            <person name="Eloe-Fadrosh E.A."/>
            <person name="Kyrpides N.C."/>
            <person name="Woyke T."/>
        </authorList>
    </citation>
    <scope>NUCLEOTIDE SEQUENCE</scope>
    <source>
        <strain evidence="1">GVMAG-M-3300023184-13</strain>
    </source>
</reference>
<name>A0A6C0HKI6_9ZZZZ</name>
<accession>A0A6C0HKI6</accession>
<protein>
    <submittedName>
        <fullName evidence="1">Uncharacterized protein</fullName>
    </submittedName>
</protein>